<dbReference type="SUPFAM" id="SSF53098">
    <property type="entry name" value="Ribonuclease H-like"/>
    <property type="match status" value="1"/>
</dbReference>
<dbReference type="GO" id="GO:0003676">
    <property type="term" value="F:nucleic acid binding"/>
    <property type="evidence" value="ECO:0007669"/>
    <property type="project" value="InterPro"/>
</dbReference>
<evidence type="ECO:0000313" key="3">
    <source>
        <dbReference type="Proteomes" id="UP000886998"/>
    </source>
</evidence>
<dbReference type="EMBL" id="BMAV01016310">
    <property type="protein sequence ID" value="GFY66958.1"/>
    <property type="molecule type" value="Genomic_DNA"/>
</dbReference>
<keyword evidence="3" id="KW-1185">Reference proteome</keyword>
<dbReference type="InterPro" id="IPR012337">
    <property type="entry name" value="RNaseH-like_sf"/>
</dbReference>
<dbReference type="InterPro" id="IPR036397">
    <property type="entry name" value="RNaseH_sf"/>
</dbReference>
<dbReference type="InterPro" id="IPR001584">
    <property type="entry name" value="Integrase_cat-core"/>
</dbReference>
<gene>
    <name evidence="2" type="ORF">TNIN_66341</name>
</gene>
<accession>A0A8X6YA99</accession>
<dbReference type="Gene3D" id="3.30.420.10">
    <property type="entry name" value="Ribonuclease H-like superfamily/Ribonuclease H"/>
    <property type="match status" value="1"/>
</dbReference>
<feature type="domain" description="Integrase catalytic" evidence="1">
    <location>
        <begin position="1"/>
        <end position="126"/>
    </location>
</feature>
<reference evidence="2" key="1">
    <citation type="submission" date="2020-08" db="EMBL/GenBank/DDBJ databases">
        <title>Multicomponent nature underlies the extraordinary mechanical properties of spider dragline silk.</title>
        <authorList>
            <person name="Kono N."/>
            <person name="Nakamura H."/>
            <person name="Mori M."/>
            <person name="Yoshida Y."/>
            <person name="Ohtoshi R."/>
            <person name="Malay A.D."/>
            <person name="Moran D.A.P."/>
            <person name="Tomita M."/>
            <person name="Numata K."/>
            <person name="Arakawa K."/>
        </authorList>
    </citation>
    <scope>NUCLEOTIDE SEQUENCE</scope>
</reference>
<proteinExistence type="predicted"/>
<organism evidence="2 3">
    <name type="scientific">Trichonephila inaurata madagascariensis</name>
    <dbReference type="NCBI Taxonomy" id="2747483"/>
    <lineage>
        <taxon>Eukaryota</taxon>
        <taxon>Metazoa</taxon>
        <taxon>Ecdysozoa</taxon>
        <taxon>Arthropoda</taxon>
        <taxon>Chelicerata</taxon>
        <taxon>Arachnida</taxon>
        <taxon>Araneae</taxon>
        <taxon>Araneomorphae</taxon>
        <taxon>Entelegynae</taxon>
        <taxon>Araneoidea</taxon>
        <taxon>Nephilidae</taxon>
        <taxon>Trichonephila</taxon>
        <taxon>Trichonephila inaurata</taxon>
    </lineage>
</organism>
<evidence type="ECO:0000259" key="1">
    <source>
        <dbReference type="PROSITE" id="PS50994"/>
    </source>
</evidence>
<name>A0A8X6YA99_9ARAC</name>
<dbReference type="PROSITE" id="PS50994">
    <property type="entry name" value="INTEGRASE"/>
    <property type="match status" value="1"/>
</dbReference>
<dbReference type="AlphaFoldDB" id="A0A8X6YA99"/>
<sequence>MAGHSHGISTEAVAKKLHHNGYPLPGVPAIITTDQGGQFSLVFLQPKTNVGNTTNSNHPFHFLPNGMVERLHRTPKQAIRVTIQKGQSLTSGLGLRACIKEDLNALAKWYLEKTLVLPGNSFNLQVRPQLIPPSFL</sequence>
<dbReference type="GO" id="GO:0015074">
    <property type="term" value="P:DNA integration"/>
    <property type="evidence" value="ECO:0007669"/>
    <property type="project" value="InterPro"/>
</dbReference>
<dbReference type="Proteomes" id="UP000886998">
    <property type="component" value="Unassembled WGS sequence"/>
</dbReference>
<protein>
    <recommendedName>
        <fullName evidence="1">Integrase catalytic domain-containing protein</fullName>
    </recommendedName>
</protein>
<evidence type="ECO:0000313" key="2">
    <source>
        <dbReference type="EMBL" id="GFY66958.1"/>
    </source>
</evidence>
<comment type="caution">
    <text evidence="2">The sequence shown here is derived from an EMBL/GenBank/DDBJ whole genome shotgun (WGS) entry which is preliminary data.</text>
</comment>